<accession>U5E7T7</accession>
<dbReference type="SUPFAM" id="SSF46689">
    <property type="entry name" value="Homeodomain-like"/>
    <property type="match status" value="1"/>
</dbReference>
<protein>
    <submittedName>
        <fullName evidence="3">TetR family transcriptional regulator</fullName>
    </submittedName>
</protein>
<dbReference type="STRING" id="1824.SAMN05444423_102558"/>
<comment type="caution">
    <text evidence="3">The sequence shown here is derived from an EMBL/GenBank/DDBJ whole genome shotgun (WGS) entry which is preliminary data.</text>
</comment>
<keyword evidence="4" id="KW-1185">Reference proteome</keyword>
<dbReference type="RefSeq" id="WP_019047163.1">
    <property type="nucleotide sequence ID" value="NZ_BAFO02000032.1"/>
</dbReference>
<evidence type="ECO:0000313" key="3">
    <source>
        <dbReference type="EMBL" id="GAD86062.1"/>
    </source>
</evidence>
<dbReference type="AlphaFoldDB" id="U5E7T7"/>
<dbReference type="Pfam" id="PF17940">
    <property type="entry name" value="TetR_C_31"/>
    <property type="match status" value="1"/>
</dbReference>
<evidence type="ECO:0000313" key="4">
    <source>
        <dbReference type="Proteomes" id="UP000017048"/>
    </source>
</evidence>
<dbReference type="Gene3D" id="1.10.357.10">
    <property type="entry name" value="Tetracycline Repressor, domain 2"/>
    <property type="match status" value="1"/>
</dbReference>
<feature type="region of interest" description="Disordered" evidence="1">
    <location>
        <begin position="1"/>
        <end position="20"/>
    </location>
</feature>
<dbReference type="GeneID" id="91517588"/>
<organism evidence="3 4">
    <name type="scientific">Nocardia asteroides NBRC 15531</name>
    <dbReference type="NCBI Taxonomy" id="1110697"/>
    <lineage>
        <taxon>Bacteria</taxon>
        <taxon>Bacillati</taxon>
        <taxon>Actinomycetota</taxon>
        <taxon>Actinomycetes</taxon>
        <taxon>Mycobacteriales</taxon>
        <taxon>Nocardiaceae</taxon>
        <taxon>Nocardia</taxon>
    </lineage>
</organism>
<name>U5E7T7_NOCAS</name>
<dbReference type="eggNOG" id="COG3226">
    <property type="taxonomic scope" value="Bacteria"/>
</dbReference>
<dbReference type="OrthoDB" id="6929199at2"/>
<proteinExistence type="predicted"/>
<evidence type="ECO:0000256" key="1">
    <source>
        <dbReference type="SAM" id="MobiDB-lite"/>
    </source>
</evidence>
<gene>
    <name evidence="3" type="ORF">NCAST_32_05490</name>
</gene>
<evidence type="ECO:0000259" key="2">
    <source>
        <dbReference type="Pfam" id="PF17940"/>
    </source>
</evidence>
<sequence length="198" mass="21639">MSSDTPAKAPVAPRRRDPEARRRAIVAAASELLVEGGGDLTHRRVADRAAVPLGATTYYFSSLDELREEALALLGRELEDALVEFRRDVTASAGNPVPIAEFTHAYLSDRHRVGVDTALYLEALRQPHLRELAVRWFDGVVETLSAWTDPACARSVAVYMDGAALHAMLHDEPLDLDTITRAVVALMPPRASTTEENA</sequence>
<reference evidence="3 4" key="1">
    <citation type="journal article" date="2014" name="BMC Genomics">
        <title>Genome based analysis of type-I polyketide synthase and nonribosomal peptide synthetase gene clusters in seven strains of five representative Nocardia species.</title>
        <authorList>
            <person name="Komaki H."/>
            <person name="Ichikawa N."/>
            <person name="Hosoyama A."/>
            <person name="Takahashi-Nakaguchi A."/>
            <person name="Matsuzawa T."/>
            <person name="Suzuki K."/>
            <person name="Fujita N."/>
            <person name="Gonoi T."/>
        </authorList>
    </citation>
    <scope>NUCLEOTIDE SEQUENCE [LARGE SCALE GENOMIC DNA]</scope>
    <source>
        <strain evidence="3 4">NBRC 15531</strain>
    </source>
</reference>
<dbReference type="InterPro" id="IPR041583">
    <property type="entry name" value="TetR_C_31"/>
</dbReference>
<dbReference type="EMBL" id="BAFO02000032">
    <property type="protein sequence ID" value="GAD86062.1"/>
    <property type="molecule type" value="Genomic_DNA"/>
</dbReference>
<dbReference type="Proteomes" id="UP000017048">
    <property type="component" value="Unassembled WGS sequence"/>
</dbReference>
<dbReference type="InterPro" id="IPR009057">
    <property type="entry name" value="Homeodomain-like_sf"/>
</dbReference>
<feature type="domain" description="Tetracyclin repressor-like C-terminal group 31" evidence="2">
    <location>
        <begin position="100"/>
        <end position="186"/>
    </location>
</feature>
<dbReference type="InterPro" id="IPR036271">
    <property type="entry name" value="Tet_transcr_reg_TetR-rel_C_sf"/>
</dbReference>
<dbReference type="SUPFAM" id="SSF48498">
    <property type="entry name" value="Tetracyclin repressor-like, C-terminal domain"/>
    <property type="match status" value="1"/>
</dbReference>